<dbReference type="InterPro" id="IPR014830">
    <property type="entry name" value="Glycolipid_transfer_prot_dom"/>
</dbReference>
<dbReference type="PANTHER" id="PTHR10219">
    <property type="entry name" value="GLYCOLIPID TRANSFER PROTEIN-RELATED"/>
    <property type="match status" value="1"/>
</dbReference>
<keyword evidence="3" id="KW-1185">Reference proteome</keyword>
<dbReference type="GO" id="GO:0005829">
    <property type="term" value="C:cytosol"/>
    <property type="evidence" value="ECO:0007669"/>
    <property type="project" value="TreeGrafter"/>
</dbReference>
<evidence type="ECO:0000313" key="3">
    <source>
        <dbReference type="Proteomes" id="UP000593567"/>
    </source>
</evidence>
<dbReference type="EMBL" id="VXIV02000759">
    <property type="protein sequence ID" value="KAF6036241.1"/>
    <property type="molecule type" value="Genomic_DNA"/>
</dbReference>
<dbReference type="Gene3D" id="1.10.3520.10">
    <property type="entry name" value="Glycolipid transfer protein"/>
    <property type="match status" value="1"/>
</dbReference>
<dbReference type="Pfam" id="PF08718">
    <property type="entry name" value="GLTP"/>
    <property type="match status" value="1"/>
</dbReference>
<dbReference type="GO" id="GO:1902388">
    <property type="term" value="F:ceramide 1-phosphate transfer activity"/>
    <property type="evidence" value="ECO:0007669"/>
    <property type="project" value="TreeGrafter"/>
</dbReference>
<evidence type="ECO:0000313" key="2">
    <source>
        <dbReference type="EMBL" id="KAF6036241.1"/>
    </source>
</evidence>
<organism evidence="2 3">
    <name type="scientific">Bugula neritina</name>
    <name type="common">Brown bryozoan</name>
    <name type="synonym">Sertularia neritina</name>
    <dbReference type="NCBI Taxonomy" id="10212"/>
    <lineage>
        <taxon>Eukaryota</taxon>
        <taxon>Metazoa</taxon>
        <taxon>Spiralia</taxon>
        <taxon>Lophotrochozoa</taxon>
        <taxon>Bryozoa</taxon>
        <taxon>Gymnolaemata</taxon>
        <taxon>Cheilostomatida</taxon>
        <taxon>Flustrina</taxon>
        <taxon>Buguloidea</taxon>
        <taxon>Bugulidae</taxon>
        <taxon>Bugula</taxon>
    </lineage>
</organism>
<dbReference type="GO" id="GO:1902387">
    <property type="term" value="F:ceramide 1-phosphate binding"/>
    <property type="evidence" value="ECO:0007669"/>
    <property type="project" value="TreeGrafter"/>
</dbReference>
<comment type="caution">
    <text evidence="2">The sequence shown here is derived from an EMBL/GenBank/DDBJ whole genome shotgun (WGS) entry which is preliminary data.</text>
</comment>
<reference evidence="2" key="1">
    <citation type="submission" date="2020-06" db="EMBL/GenBank/DDBJ databases">
        <title>Draft genome of Bugula neritina, a colonial animal packing powerful symbionts and potential medicines.</title>
        <authorList>
            <person name="Rayko M."/>
        </authorList>
    </citation>
    <scope>NUCLEOTIDE SEQUENCE [LARGE SCALE GENOMIC DNA]</scope>
    <source>
        <strain evidence="2">Kwan_BN1</strain>
    </source>
</reference>
<proteinExistence type="predicted"/>
<feature type="domain" description="Glycolipid transfer protein" evidence="1">
    <location>
        <begin position="1"/>
        <end position="127"/>
    </location>
</feature>
<name>A0A7J7KEH3_BUGNE</name>
<gene>
    <name evidence="2" type="ORF">EB796_005449</name>
</gene>
<accession>A0A7J7KEH3</accession>
<dbReference type="PANTHER" id="PTHR10219:SF43">
    <property type="entry name" value="GLYCOLIPID TRANSFER PROTEIN DOMAIN-CONTAINING PROTEIN"/>
    <property type="match status" value="1"/>
</dbReference>
<dbReference type="InterPro" id="IPR036497">
    <property type="entry name" value="GLTP_sf"/>
</dbReference>
<sequence>MDTLGTLFHFVTHDVKQKLDILEAYLKSDPQHYETVHKIIRYEVDNNLTKTKKPSGSRTFLRLHRALNYILELFDKLATASNDAKCSTLSQDAYSYTLGKFHPWIVRKAATLAMYSLPVRGSLLQRIDSSEGSEERVVQILKDITKSGKLIYDSVDSLYTKEKLHDLP</sequence>
<protein>
    <submittedName>
        <fullName evidence="2">GLTPD1</fullName>
    </submittedName>
</protein>
<dbReference type="Proteomes" id="UP000593567">
    <property type="component" value="Unassembled WGS sequence"/>
</dbReference>
<dbReference type="SUPFAM" id="SSF110004">
    <property type="entry name" value="Glycolipid transfer protein, GLTP"/>
    <property type="match status" value="1"/>
</dbReference>
<dbReference type="OrthoDB" id="116883at2759"/>
<dbReference type="GO" id="GO:0016020">
    <property type="term" value="C:membrane"/>
    <property type="evidence" value="ECO:0007669"/>
    <property type="project" value="TreeGrafter"/>
</dbReference>
<evidence type="ECO:0000259" key="1">
    <source>
        <dbReference type="Pfam" id="PF08718"/>
    </source>
</evidence>
<dbReference type="AlphaFoldDB" id="A0A7J7KEH3"/>